<protein>
    <submittedName>
        <fullName evidence="1">Uncharacterized protein</fullName>
    </submittedName>
</protein>
<sequence length="40" mass="4554">MINSTIHEPIGKVKEVGGNNFKILLPRHFLHYLLVPAPFL</sequence>
<proteinExistence type="predicted"/>
<evidence type="ECO:0000313" key="1">
    <source>
        <dbReference type="EMBL" id="KYD22326.1"/>
    </source>
</evidence>
<comment type="caution">
    <text evidence="1">The sequence shown here is derived from an EMBL/GenBank/DDBJ whole genome shotgun (WGS) entry which is preliminary data.</text>
</comment>
<name>A0A150MCY8_9BACI</name>
<dbReference type="STRING" id="301148.B4135_1333"/>
<organism evidence="1 2">
    <name type="scientific">Caldibacillus debilis</name>
    <dbReference type="NCBI Taxonomy" id="301148"/>
    <lineage>
        <taxon>Bacteria</taxon>
        <taxon>Bacillati</taxon>
        <taxon>Bacillota</taxon>
        <taxon>Bacilli</taxon>
        <taxon>Bacillales</taxon>
        <taxon>Bacillaceae</taxon>
        <taxon>Caldibacillus</taxon>
    </lineage>
</organism>
<evidence type="ECO:0000313" key="2">
    <source>
        <dbReference type="Proteomes" id="UP000075683"/>
    </source>
</evidence>
<accession>A0A150MCY8</accession>
<reference evidence="1 2" key="1">
    <citation type="submission" date="2016-01" db="EMBL/GenBank/DDBJ databases">
        <title>Draft Genome Sequences of Seven Thermophilic Sporeformers Isolated from Foods.</title>
        <authorList>
            <person name="Berendsen E.M."/>
            <person name="Wells-Bennik M.H."/>
            <person name="Krawcyk A.O."/>
            <person name="De Jong A."/>
            <person name="Holsappel S."/>
            <person name="Eijlander R.T."/>
            <person name="Kuipers O.P."/>
        </authorList>
    </citation>
    <scope>NUCLEOTIDE SEQUENCE [LARGE SCALE GENOMIC DNA]</scope>
    <source>
        <strain evidence="1 2">B4135</strain>
    </source>
</reference>
<dbReference type="AlphaFoldDB" id="A0A150MCY8"/>
<gene>
    <name evidence="1" type="ORF">B4135_1333</name>
</gene>
<dbReference type="EMBL" id="LQYT01000011">
    <property type="protein sequence ID" value="KYD22326.1"/>
    <property type="molecule type" value="Genomic_DNA"/>
</dbReference>
<dbReference type="Proteomes" id="UP000075683">
    <property type="component" value="Unassembled WGS sequence"/>
</dbReference>